<feature type="region of interest" description="Disordered" evidence="1">
    <location>
        <begin position="133"/>
        <end position="178"/>
    </location>
</feature>
<gene>
    <name evidence="3" type="ORF">J1605_016477</name>
</gene>
<dbReference type="PANTHER" id="PTHR36134:SF1">
    <property type="entry name" value="TRANSMEMBRANE PROTEIN C16ORF54"/>
    <property type="match status" value="1"/>
</dbReference>
<comment type="caution">
    <text evidence="3">The sequence shown here is derived from an EMBL/GenBank/DDBJ whole genome shotgun (WGS) entry which is preliminary data.</text>
</comment>
<evidence type="ECO:0000256" key="1">
    <source>
        <dbReference type="SAM" id="MobiDB-lite"/>
    </source>
</evidence>
<evidence type="ECO:0000256" key="2">
    <source>
        <dbReference type="SAM" id="Phobius"/>
    </source>
</evidence>
<evidence type="ECO:0000313" key="3">
    <source>
        <dbReference type="EMBL" id="KAJ8798674.1"/>
    </source>
</evidence>
<feature type="compositionally biased region" description="Pro residues" evidence="1">
    <location>
        <begin position="150"/>
        <end position="159"/>
    </location>
</feature>
<feature type="region of interest" description="Disordered" evidence="1">
    <location>
        <begin position="192"/>
        <end position="227"/>
    </location>
</feature>
<dbReference type="InterPro" id="IPR031499">
    <property type="entry name" value="DUF4689"/>
</dbReference>
<keyword evidence="2" id="KW-0812">Transmembrane</keyword>
<keyword evidence="4" id="KW-1185">Reference proteome</keyword>
<protein>
    <submittedName>
        <fullName evidence="3">Uncharacterized protein</fullName>
    </submittedName>
</protein>
<evidence type="ECO:0000313" key="4">
    <source>
        <dbReference type="Proteomes" id="UP001159641"/>
    </source>
</evidence>
<sequence length="250" mass="26997">MSQAAFVTFYGKSGSEGEPGAQRLTEMPPTPEQPSGHMEGPPASEASSWPPLPCGPCVPIMLALAALAAVLLLTTAVLAERLFRRSLRPDPSICAPTLVWRPGGELWIEPTGTPRERSEDWYGSAVPLLMDQAPDPPTQGGALEARVTAPPAPSAPYSPPSSLVPQAPPNAPTHSTFWRPPVWEERPHTPGLVSWAEPEQRPEASAYPGSPQARRLRPGSPDPEWGLQPRVTLEQISAFWRREARTSVGF</sequence>
<dbReference type="EMBL" id="JAIQCJ010000020">
    <property type="protein sequence ID" value="KAJ8798674.1"/>
    <property type="molecule type" value="Genomic_DNA"/>
</dbReference>
<proteinExistence type="predicted"/>
<dbReference type="AlphaFoldDB" id="A0AB34I543"/>
<feature type="transmembrane region" description="Helical" evidence="2">
    <location>
        <begin position="58"/>
        <end position="79"/>
    </location>
</feature>
<reference evidence="3 4" key="1">
    <citation type="submission" date="2022-11" db="EMBL/GenBank/DDBJ databases">
        <title>Whole genome sequence of Eschrichtius robustus ER-17-0199.</title>
        <authorList>
            <person name="Bruniche-Olsen A."/>
            <person name="Black A.N."/>
            <person name="Fields C.J."/>
            <person name="Walden K."/>
            <person name="Dewoody J.A."/>
        </authorList>
    </citation>
    <scope>NUCLEOTIDE SEQUENCE [LARGE SCALE GENOMIC DNA]</scope>
    <source>
        <strain evidence="3">ER-17-0199</strain>
        <tissue evidence="3">Blubber</tissue>
    </source>
</reference>
<accession>A0AB34I543</accession>
<name>A0AB34I543_ESCRO</name>
<keyword evidence="2" id="KW-1133">Transmembrane helix</keyword>
<dbReference type="PANTHER" id="PTHR36134">
    <property type="entry name" value="TRANSMEMBRANE PROTEIN C16ORF54"/>
    <property type="match status" value="1"/>
</dbReference>
<feature type="region of interest" description="Disordered" evidence="1">
    <location>
        <begin position="9"/>
        <end position="48"/>
    </location>
</feature>
<organism evidence="3 4">
    <name type="scientific">Eschrichtius robustus</name>
    <name type="common">California gray whale</name>
    <name type="synonym">Eschrichtius gibbosus</name>
    <dbReference type="NCBI Taxonomy" id="9764"/>
    <lineage>
        <taxon>Eukaryota</taxon>
        <taxon>Metazoa</taxon>
        <taxon>Chordata</taxon>
        <taxon>Craniata</taxon>
        <taxon>Vertebrata</taxon>
        <taxon>Euteleostomi</taxon>
        <taxon>Mammalia</taxon>
        <taxon>Eutheria</taxon>
        <taxon>Laurasiatheria</taxon>
        <taxon>Artiodactyla</taxon>
        <taxon>Whippomorpha</taxon>
        <taxon>Cetacea</taxon>
        <taxon>Mysticeti</taxon>
        <taxon>Eschrichtiidae</taxon>
        <taxon>Eschrichtius</taxon>
    </lineage>
</organism>
<dbReference type="Pfam" id="PF15755">
    <property type="entry name" value="DUF4689"/>
    <property type="match status" value="1"/>
</dbReference>
<dbReference type="Proteomes" id="UP001159641">
    <property type="component" value="Unassembled WGS sequence"/>
</dbReference>
<keyword evidence="2" id="KW-0472">Membrane</keyword>